<keyword evidence="5 12" id="KW-0658">Purine biosynthesis</keyword>
<dbReference type="EC" id="3.5.4.9" evidence="12"/>
<evidence type="ECO:0000256" key="12">
    <source>
        <dbReference type="HAMAP-Rule" id="MF_01576"/>
    </source>
</evidence>
<dbReference type="HAMAP" id="MF_01576">
    <property type="entry name" value="THF_DHG_CYH"/>
    <property type="match status" value="1"/>
</dbReference>
<dbReference type="InterPro" id="IPR036291">
    <property type="entry name" value="NAD(P)-bd_dom_sf"/>
</dbReference>
<evidence type="ECO:0000313" key="16">
    <source>
        <dbReference type="Proteomes" id="UP000460549"/>
    </source>
</evidence>
<reference evidence="15 16" key="1">
    <citation type="submission" date="2019-08" db="EMBL/GenBank/DDBJ databases">
        <title>In-depth cultivation of the pig gut microbiome towards novel bacterial diversity and tailored functional studies.</title>
        <authorList>
            <person name="Wylensek D."/>
            <person name="Hitch T.C.A."/>
            <person name="Clavel T."/>
        </authorList>
    </citation>
    <scope>NUCLEOTIDE SEQUENCE [LARGE SCALE GENOMIC DNA]</scope>
    <source>
        <strain evidence="15 16">NM-380-WT-3C1</strain>
    </source>
</reference>
<evidence type="ECO:0000256" key="3">
    <source>
        <dbReference type="ARBA" id="ARBA00022563"/>
    </source>
</evidence>
<keyword evidence="7 12" id="KW-0521">NADP</keyword>
<proteinExistence type="inferred from homology"/>
<comment type="caution">
    <text evidence="12">Lacks conserved residue(s) required for the propagation of feature annotation.</text>
</comment>
<dbReference type="GO" id="GO:0005829">
    <property type="term" value="C:cytosol"/>
    <property type="evidence" value="ECO:0007669"/>
    <property type="project" value="TreeGrafter"/>
</dbReference>
<evidence type="ECO:0000313" key="15">
    <source>
        <dbReference type="EMBL" id="MSU05999.1"/>
    </source>
</evidence>
<dbReference type="GO" id="GO:0009086">
    <property type="term" value="P:methionine biosynthetic process"/>
    <property type="evidence" value="ECO:0007669"/>
    <property type="project" value="UniProtKB-KW"/>
</dbReference>
<evidence type="ECO:0000256" key="10">
    <source>
        <dbReference type="ARBA" id="ARBA00023167"/>
    </source>
</evidence>
<dbReference type="Pfam" id="PF02882">
    <property type="entry name" value="THF_DHG_CYH_C"/>
    <property type="match status" value="1"/>
</dbReference>
<dbReference type="GO" id="GO:0035999">
    <property type="term" value="P:tetrahydrofolate interconversion"/>
    <property type="evidence" value="ECO:0007669"/>
    <property type="project" value="UniProtKB-UniRule"/>
</dbReference>
<dbReference type="EMBL" id="VUNN01000005">
    <property type="protein sequence ID" value="MSU05999.1"/>
    <property type="molecule type" value="Genomic_DNA"/>
</dbReference>
<keyword evidence="6 12" id="KW-0378">Hydrolase</keyword>
<dbReference type="InterPro" id="IPR020630">
    <property type="entry name" value="THF_DH/CycHdrlase_cat_dom"/>
</dbReference>
<comment type="similarity">
    <text evidence="12">Belongs to the tetrahydrofolate dehydrogenase/cyclohydrolase family.</text>
</comment>
<dbReference type="FunFam" id="3.40.50.10860:FF:000005">
    <property type="entry name" value="C-1-tetrahydrofolate synthase, cytoplasmic, putative"/>
    <property type="match status" value="1"/>
</dbReference>
<keyword evidence="16" id="KW-1185">Reference proteome</keyword>
<evidence type="ECO:0000256" key="1">
    <source>
        <dbReference type="ARBA" id="ARBA00004777"/>
    </source>
</evidence>
<keyword evidence="4 12" id="KW-0028">Amino-acid biosynthesis</keyword>
<feature type="domain" description="Tetrahydrofolate dehydrogenase/cyclohydrolase catalytic" evidence="13">
    <location>
        <begin position="5"/>
        <end position="120"/>
    </location>
</feature>
<evidence type="ECO:0000256" key="8">
    <source>
        <dbReference type="ARBA" id="ARBA00023002"/>
    </source>
</evidence>
<dbReference type="Gene3D" id="3.40.50.720">
    <property type="entry name" value="NAD(P)-binding Rossmann-like Domain"/>
    <property type="match status" value="1"/>
</dbReference>
<evidence type="ECO:0000256" key="7">
    <source>
        <dbReference type="ARBA" id="ARBA00022857"/>
    </source>
</evidence>
<evidence type="ECO:0000256" key="2">
    <source>
        <dbReference type="ARBA" id="ARBA00011738"/>
    </source>
</evidence>
<evidence type="ECO:0000256" key="9">
    <source>
        <dbReference type="ARBA" id="ARBA00023102"/>
    </source>
</evidence>
<dbReference type="UniPathway" id="UPA00193"/>
<dbReference type="PROSITE" id="PS00766">
    <property type="entry name" value="THF_DHG_CYH_1"/>
    <property type="match status" value="1"/>
</dbReference>
<feature type="binding site" evidence="12">
    <location>
        <position position="233"/>
    </location>
    <ligand>
        <name>NADP(+)</name>
        <dbReference type="ChEBI" id="CHEBI:58349"/>
    </ligand>
</feature>
<accession>A0A7X2PBU3</accession>
<dbReference type="PANTHER" id="PTHR48099">
    <property type="entry name" value="C-1-TETRAHYDROFOLATE SYNTHASE, CYTOPLASMIC-RELATED"/>
    <property type="match status" value="1"/>
</dbReference>
<keyword evidence="3 12" id="KW-0554">One-carbon metabolism</keyword>
<dbReference type="InterPro" id="IPR020867">
    <property type="entry name" value="THF_DH/CycHdrlase_CS"/>
</dbReference>
<name>A0A7X2PBU3_9SPIO</name>
<dbReference type="Gene3D" id="3.40.50.10860">
    <property type="entry name" value="Leucine Dehydrogenase, chain A, domain 1"/>
    <property type="match status" value="1"/>
</dbReference>
<dbReference type="SUPFAM" id="SSF51735">
    <property type="entry name" value="NAD(P)-binding Rossmann-fold domains"/>
    <property type="match status" value="1"/>
</dbReference>
<sequence>MSISIDGKLVSQTIREDIKKETAELKDIYAKVPKLAVILVGNNPASQTYVASKGKAAIECGFEYEDFILDESTSEAELLALVEKLNKDKTVNGILVQLPLPKHLNEELIINTIDPKKDVDGFSPFNTGLLAIGEDCLKPCTPAGIIELLSFYNIQTSGKKVCVLGRSNIVGKPIALMLMQKDYDATVTVCNSKTPNLSDETLRSDIIIAAIGKSEFLTADMVKEGSVVIDVGINRIKDETKKKGYRIVGDCDFLSLKDKCSYITPVPGGVGPMTITMLMKNTLKAFKSQWGIK</sequence>
<dbReference type="GO" id="GO:0004477">
    <property type="term" value="F:methenyltetrahydrofolate cyclohydrolase activity"/>
    <property type="evidence" value="ECO:0007669"/>
    <property type="project" value="UniProtKB-UniRule"/>
</dbReference>
<dbReference type="Pfam" id="PF00763">
    <property type="entry name" value="THF_DHG_CYH"/>
    <property type="match status" value="1"/>
</dbReference>
<comment type="catalytic activity">
    <reaction evidence="12">
        <text>(6R)-5,10-methenyltetrahydrofolate + H2O = (6R)-10-formyltetrahydrofolate + H(+)</text>
        <dbReference type="Rhea" id="RHEA:23700"/>
        <dbReference type="ChEBI" id="CHEBI:15377"/>
        <dbReference type="ChEBI" id="CHEBI:15378"/>
        <dbReference type="ChEBI" id="CHEBI:57455"/>
        <dbReference type="ChEBI" id="CHEBI:195366"/>
        <dbReference type="EC" id="3.5.4.9"/>
    </reaction>
</comment>
<dbReference type="FunFam" id="3.40.50.720:FF:000189">
    <property type="entry name" value="Bifunctional protein FolD"/>
    <property type="match status" value="1"/>
</dbReference>
<evidence type="ECO:0000259" key="13">
    <source>
        <dbReference type="Pfam" id="PF00763"/>
    </source>
</evidence>
<evidence type="ECO:0000259" key="14">
    <source>
        <dbReference type="Pfam" id="PF02882"/>
    </source>
</evidence>
<comment type="pathway">
    <text evidence="1 12">One-carbon metabolism; tetrahydrofolate interconversion.</text>
</comment>
<dbReference type="EC" id="1.5.1.5" evidence="12"/>
<comment type="subunit">
    <text evidence="2 12">Homodimer.</text>
</comment>
<comment type="function">
    <text evidence="12">Catalyzes the oxidation of 5,10-methylenetetrahydrofolate to 5,10-methenyltetrahydrofolate and then the hydrolysis of 5,10-methenyltetrahydrofolate to 10-formyltetrahydrofolate.</text>
</comment>
<comment type="caution">
    <text evidence="15">The sequence shown here is derived from an EMBL/GenBank/DDBJ whole genome shotgun (WGS) entry which is preliminary data.</text>
</comment>
<feature type="binding site" evidence="12">
    <location>
        <begin position="165"/>
        <end position="167"/>
    </location>
    <ligand>
        <name>NADP(+)</name>
        <dbReference type="ChEBI" id="CHEBI:58349"/>
    </ligand>
</feature>
<dbReference type="Proteomes" id="UP000460549">
    <property type="component" value="Unassembled WGS sequence"/>
</dbReference>
<keyword evidence="10 12" id="KW-0486">Methionine biosynthesis</keyword>
<dbReference type="GO" id="GO:0004488">
    <property type="term" value="F:methylenetetrahydrofolate dehydrogenase (NADP+) activity"/>
    <property type="evidence" value="ECO:0007669"/>
    <property type="project" value="UniProtKB-UniRule"/>
</dbReference>
<gene>
    <name evidence="12" type="primary">folD</name>
    <name evidence="15" type="ORF">FYJ80_04295</name>
</gene>
<dbReference type="PRINTS" id="PR00085">
    <property type="entry name" value="THFDHDRGNASE"/>
</dbReference>
<protein>
    <recommendedName>
        <fullName evidence="12">Bifunctional protein FolD</fullName>
    </recommendedName>
    <domain>
        <recommendedName>
            <fullName evidence="12">Methylenetetrahydrofolate dehydrogenase</fullName>
            <ecNumber evidence="12">1.5.1.5</ecNumber>
        </recommendedName>
    </domain>
    <domain>
        <recommendedName>
            <fullName evidence="12">Methenyltetrahydrofolate cyclohydrolase</fullName>
            <ecNumber evidence="12">3.5.4.9</ecNumber>
        </recommendedName>
    </domain>
</protein>
<comment type="catalytic activity">
    <reaction evidence="12">
        <text>(6R)-5,10-methylene-5,6,7,8-tetrahydrofolate + NADP(+) = (6R)-5,10-methenyltetrahydrofolate + NADPH</text>
        <dbReference type="Rhea" id="RHEA:22812"/>
        <dbReference type="ChEBI" id="CHEBI:15636"/>
        <dbReference type="ChEBI" id="CHEBI:57455"/>
        <dbReference type="ChEBI" id="CHEBI:57783"/>
        <dbReference type="ChEBI" id="CHEBI:58349"/>
        <dbReference type="EC" id="1.5.1.5"/>
    </reaction>
</comment>
<dbReference type="GO" id="GO:0000105">
    <property type="term" value="P:L-histidine biosynthetic process"/>
    <property type="evidence" value="ECO:0007669"/>
    <property type="project" value="UniProtKB-KW"/>
</dbReference>
<dbReference type="GO" id="GO:0006164">
    <property type="term" value="P:purine nucleotide biosynthetic process"/>
    <property type="evidence" value="ECO:0007669"/>
    <property type="project" value="UniProtKB-KW"/>
</dbReference>
<keyword evidence="8 12" id="KW-0560">Oxidoreductase</keyword>
<dbReference type="CDD" id="cd01080">
    <property type="entry name" value="NAD_bind_m-THF_DH_Cyclohyd"/>
    <property type="match status" value="1"/>
</dbReference>
<keyword evidence="11 12" id="KW-0511">Multifunctional enzyme</keyword>
<dbReference type="InterPro" id="IPR020631">
    <property type="entry name" value="THF_DH/CycHdrlase_NAD-bd_dom"/>
</dbReference>
<dbReference type="InterPro" id="IPR000672">
    <property type="entry name" value="THF_DH/CycHdrlase"/>
</dbReference>
<dbReference type="AlphaFoldDB" id="A0A7X2PBU3"/>
<evidence type="ECO:0000256" key="4">
    <source>
        <dbReference type="ARBA" id="ARBA00022605"/>
    </source>
</evidence>
<keyword evidence="9 12" id="KW-0368">Histidine biosynthesis</keyword>
<dbReference type="RefSeq" id="WP_154424968.1">
    <property type="nucleotide sequence ID" value="NZ_VUNN01000005.1"/>
</dbReference>
<dbReference type="PROSITE" id="PS00767">
    <property type="entry name" value="THF_DHG_CYH_2"/>
    <property type="match status" value="1"/>
</dbReference>
<dbReference type="InterPro" id="IPR046346">
    <property type="entry name" value="Aminoacid_DH-like_N_sf"/>
</dbReference>
<evidence type="ECO:0000256" key="11">
    <source>
        <dbReference type="ARBA" id="ARBA00023268"/>
    </source>
</evidence>
<dbReference type="SUPFAM" id="SSF53223">
    <property type="entry name" value="Aminoacid dehydrogenase-like, N-terminal domain"/>
    <property type="match status" value="1"/>
</dbReference>
<feature type="domain" description="Tetrahydrofolate dehydrogenase/cyclohydrolase NAD(P)-binding" evidence="14">
    <location>
        <begin position="139"/>
        <end position="289"/>
    </location>
</feature>
<evidence type="ECO:0000256" key="6">
    <source>
        <dbReference type="ARBA" id="ARBA00022801"/>
    </source>
</evidence>
<evidence type="ECO:0000256" key="5">
    <source>
        <dbReference type="ARBA" id="ARBA00022755"/>
    </source>
</evidence>
<organism evidence="15 16">
    <name type="scientific">Bullifex porci</name>
    <dbReference type="NCBI Taxonomy" id="2606638"/>
    <lineage>
        <taxon>Bacteria</taxon>
        <taxon>Pseudomonadati</taxon>
        <taxon>Spirochaetota</taxon>
        <taxon>Spirochaetia</taxon>
        <taxon>Spirochaetales</taxon>
        <taxon>Spirochaetaceae</taxon>
        <taxon>Bullifex</taxon>
    </lineage>
</organism>
<dbReference type="PANTHER" id="PTHR48099:SF5">
    <property type="entry name" value="C-1-TETRAHYDROFOLATE SYNTHASE, CYTOPLASMIC"/>
    <property type="match status" value="1"/>
</dbReference>